<dbReference type="SUPFAM" id="SSF47413">
    <property type="entry name" value="lambda repressor-like DNA-binding domains"/>
    <property type="match status" value="1"/>
</dbReference>
<proteinExistence type="predicted"/>
<name>A0A8J3MXX9_9CHLR</name>
<protein>
    <recommendedName>
        <fullName evidence="2">HTH cro/C1-type domain-containing protein</fullName>
    </recommendedName>
</protein>
<feature type="region of interest" description="Disordered" evidence="1">
    <location>
        <begin position="116"/>
        <end position="136"/>
    </location>
</feature>
<evidence type="ECO:0000313" key="4">
    <source>
        <dbReference type="Proteomes" id="UP000612362"/>
    </source>
</evidence>
<gene>
    <name evidence="3" type="ORF">KSX_86190</name>
</gene>
<dbReference type="InterPro" id="IPR007111">
    <property type="entry name" value="NACHT_NTPase"/>
</dbReference>
<dbReference type="InterPro" id="IPR010982">
    <property type="entry name" value="Lambda_DNA-bd_dom_sf"/>
</dbReference>
<dbReference type="EMBL" id="BNJF01000008">
    <property type="protein sequence ID" value="GHO50456.1"/>
    <property type="molecule type" value="Genomic_DNA"/>
</dbReference>
<dbReference type="SUPFAM" id="SSF52540">
    <property type="entry name" value="P-loop containing nucleoside triphosphate hydrolases"/>
    <property type="match status" value="1"/>
</dbReference>
<dbReference type="PRINTS" id="PR00364">
    <property type="entry name" value="DISEASERSIST"/>
</dbReference>
<dbReference type="InterPro" id="IPR027417">
    <property type="entry name" value="P-loop_NTPase"/>
</dbReference>
<dbReference type="Proteomes" id="UP000612362">
    <property type="component" value="Unassembled WGS sequence"/>
</dbReference>
<dbReference type="PROSITE" id="PS50943">
    <property type="entry name" value="HTH_CROC1"/>
    <property type="match status" value="1"/>
</dbReference>
<sequence length="457" mass="52329">MKHSHSNQHTGENAFGRFCETLRKRMNLTQRELGRFLEISEQTIQRWEQSKHSPTREHLTQLIVLALQRHAFTLGQEREEAERLWLTARQQEDFAAFWIRAQLAVASAPSALAARKPVPRTEEWRSSQKPPHPSSRFDWGDAFDVPDFYGRRAERLQLERWVLQEHCRVVCVLGMGGIGKSALSVSLMRQVAPTFQMVVFRSIRNALPCQDLLTDCLQALSPQPLPALPSTSDRCIDLLLECFQTRRCLLVLDNLETLLQEHDPEGRYRPGYEDYATLLRRAAEAPHQSCLLITSREAPAELEQLERRQVGVHALCLGGLELNACENLFEEKGLVGTGQDRAHLVRLYAGNPLALKIVAETIVELFGGEISTFLAQDTVIFSTIRDVLAEQYSRLSALEQALLIWLAIGREPLHVTELQRMLVPQLQEKRCMRRWKRYNAAHWSSGASSRRRLPYNR</sequence>
<organism evidence="3 4">
    <name type="scientific">Ktedonospora formicarum</name>
    <dbReference type="NCBI Taxonomy" id="2778364"/>
    <lineage>
        <taxon>Bacteria</taxon>
        <taxon>Bacillati</taxon>
        <taxon>Chloroflexota</taxon>
        <taxon>Ktedonobacteria</taxon>
        <taxon>Ktedonobacterales</taxon>
        <taxon>Ktedonobacteraceae</taxon>
        <taxon>Ktedonospora</taxon>
    </lineage>
</organism>
<dbReference type="PANTHER" id="PTHR47691">
    <property type="entry name" value="REGULATOR-RELATED"/>
    <property type="match status" value="1"/>
</dbReference>
<evidence type="ECO:0000259" key="2">
    <source>
        <dbReference type="PROSITE" id="PS50943"/>
    </source>
</evidence>
<dbReference type="CDD" id="cd00093">
    <property type="entry name" value="HTH_XRE"/>
    <property type="match status" value="1"/>
</dbReference>
<dbReference type="SMART" id="SM00530">
    <property type="entry name" value="HTH_XRE"/>
    <property type="match status" value="1"/>
</dbReference>
<dbReference type="RefSeq" id="WP_220199464.1">
    <property type="nucleotide sequence ID" value="NZ_BNJF01000008.1"/>
</dbReference>
<comment type="caution">
    <text evidence="3">The sequence shown here is derived from an EMBL/GenBank/DDBJ whole genome shotgun (WGS) entry which is preliminary data.</text>
</comment>
<dbReference type="Pfam" id="PF01381">
    <property type="entry name" value="HTH_3"/>
    <property type="match status" value="1"/>
</dbReference>
<dbReference type="Gene3D" id="1.10.260.40">
    <property type="entry name" value="lambda repressor-like DNA-binding domains"/>
    <property type="match status" value="1"/>
</dbReference>
<evidence type="ECO:0000313" key="3">
    <source>
        <dbReference type="EMBL" id="GHO50456.1"/>
    </source>
</evidence>
<accession>A0A8J3MXX9</accession>
<evidence type="ECO:0000256" key="1">
    <source>
        <dbReference type="SAM" id="MobiDB-lite"/>
    </source>
</evidence>
<dbReference type="PANTHER" id="PTHR47691:SF3">
    <property type="entry name" value="HTH-TYPE TRANSCRIPTIONAL REGULATOR RV0890C-RELATED"/>
    <property type="match status" value="1"/>
</dbReference>
<keyword evidence="4" id="KW-1185">Reference proteome</keyword>
<dbReference type="Pfam" id="PF05729">
    <property type="entry name" value="NACHT"/>
    <property type="match status" value="1"/>
</dbReference>
<dbReference type="Gene3D" id="3.40.50.300">
    <property type="entry name" value="P-loop containing nucleotide triphosphate hydrolases"/>
    <property type="match status" value="1"/>
</dbReference>
<dbReference type="GO" id="GO:0003677">
    <property type="term" value="F:DNA binding"/>
    <property type="evidence" value="ECO:0007669"/>
    <property type="project" value="InterPro"/>
</dbReference>
<dbReference type="InterPro" id="IPR001387">
    <property type="entry name" value="Cro/C1-type_HTH"/>
</dbReference>
<reference evidence="3" key="1">
    <citation type="submission" date="2020-10" db="EMBL/GenBank/DDBJ databases">
        <title>Taxonomic study of unclassified bacteria belonging to the class Ktedonobacteria.</title>
        <authorList>
            <person name="Yabe S."/>
            <person name="Wang C.M."/>
            <person name="Zheng Y."/>
            <person name="Sakai Y."/>
            <person name="Cavaletti L."/>
            <person name="Monciardini P."/>
            <person name="Donadio S."/>
        </authorList>
    </citation>
    <scope>NUCLEOTIDE SEQUENCE</scope>
    <source>
        <strain evidence="3">SOSP1-1</strain>
    </source>
</reference>
<dbReference type="AlphaFoldDB" id="A0A8J3MXX9"/>
<feature type="domain" description="HTH cro/C1-type" evidence="2">
    <location>
        <begin position="22"/>
        <end position="62"/>
    </location>
</feature>